<organism evidence="2 3">
    <name type="scientific">Steinernema hermaphroditum</name>
    <dbReference type="NCBI Taxonomy" id="289476"/>
    <lineage>
        <taxon>Eukaryota</taxon>
        <taxon>Metazoa</taxon>
        <taxon>Ecdysozoa</taxon>
        <taxon>Nematoda</taxon>
        <taxon>Chromadorea</taxon>
        <taxon>Rhabditida</taxon>
        <taxon>Tylenchina</taxon>
        <taxon>Panagrolaimomorpha</taxon>
        <taxon>Strongyloidoidea</taxon>
        <taxon>Steinernematidae</taxon>
        <taxon>Steinernema</taxon>
    </lineage>
</organism>
<protein>
    <recommendedName>
        <fullName evidence="4">Fibronectin type-III domain-containing protein</fullName>
    </recommendedName>
</protein>
<evidence type="ECO:0008006" key="4">
    <source>
        <dbReference type="Google" id="ProtNLM"/>
    </source>
</evidence>
<sequence>MRRLLYVSLLIYCHISAFEEDLDYLDVNVLEATEVTNDHIFIKWMLPQAIGEVATSLWLRASTITGVASDRNSVLVKVSANQTDYKFERLFGNTTYRVSIEAFAGQHSLWYTSTLITTSLAGELVTLWLIGAHCEEIDEKGGSSDSPLKLAGF</sequence>
<dbReference type="SUPFAM" id="SSF49265">
    <property type="entry name" value="Fibronectin type III"/>
    <property type="match status" value="1"/>
</dbReference>
<accession>A0AA39LJU6</accession>
<comment type="caution">
    <text evidence="2">The sequence shown here is derived from an EMBL/GenBank/DDBJ whole genome shotgun (WGS) entry which is preliminary data.</text>
</comment>
<dbReference type="Proteomes" id="UP001175271">
    <property type="component" value="Unassembled WGS sequence"/>
</dbReference>
<feature type="signal peptide" evidence="1">
    <location>
        <begin position="1"/>
        <end position="17"/>
    </location>
</feature>
<dbReference type="InterPro" id="IPR013783">
    <property type="entry name" value="Ig-like_fold"/>
</dbReference>
<dbReference type="InterPro" id="IPR003961">
    <property type="entry name" value="FN3_dom"/>
</dbReference>
<dbReference type="EMBL" id="JAUCMV010000005">
    <property type="protein sequence ID" value="KAK0399755.1"/>
    <property type="molecule type" value="Genomic_DNA"/>
</dbReference>
<dbReference type="Gene3D" id="2.60.40.10">
    <property type="entry name" value="Immunoglobulins"/>
    <property type="match status" value="1"/>
</dbReference>
<gene>
    <name evidence="2" type="ORF">QR680_003199</name>
</gene>
<dbReference type="InterPro" id="IPR036116">
    <property type="entry name" value="FN3_sf"/>
</dbReference>
<dbReference type="AlphaFoldDB" id="A0AA39LJU6"/>
<name>A0AA39LJU6_9BILA</name>
<evidence type="ECO:0000313" key="3">
    <source>
        <dbReference type="Proteomes" id="UP001175271"/>
    </source>
</evidence>
<feature type="chain" id="PRO_5041381774" description="Fibronectin type-III domain-containing protein" evidence="1">
    <location>
        <begin position="18"/>
        <end position="153"/>
    </location>
</feature>
<proteinExistence type="predicted"/>
<dbReference type="CDD" id="cd00063">
    <property type="entry name" value="FN3"/>
    <property type="match status" value="1"/>
</dbReference>
<keyword evidence="3" id="KW-1185">Reference proteome</keyword>
<keyword evidence="1" id="KW-0732">Signal</keyword>
<evidence type="ECO:0000256" key="1">
    <source>
        <dbReference type="SAM" id="SignalP"/>
    </source>
</evidence>
<reference evidence="2" key="1">
    <citation type="submission" date="2023-06" db="EMBL/GenBank/DDBJ databases">
        <title>Genomic analysis of the entomopathogenic nematode Steinernema hermaphroditum.</title>
        <authorList>
            <person name="Schwarz E.M."/>
            <person name="Heppert J.K."/>
            <person name="Baniya A."/>
            <person name="Schwartz H.T."/>
            <person name="Tan C.-H."/>
            <person name="Antoshechkin I."/>
            <person name="Sternberg P.W."/>
            <person name="Goodrich-Blair H."/>
            <person name="Dillman A.R."/>
        </authorList>
    </citation>
    <scope>NUCLEOTIDE SEQUENCE</scope>
    <source>
        <strain evidence="2">PS9179</strain>
        <tissue evidence="2">Whole animal</tissue>
    </source>
</reference>
<evidence type="ECO:0000313" key="2">
    <source>
        <dbReference type="EMBL" id="KAK0399755.1"/>
    </source>
</evidence>